<dbReference type="Gene3D" id="2.115.10.20">
    <property type="entry name" value="Glycosyl hydrolase domain, family 43"/>
    <property type="match status" value="1"/>
</dbReference>
<dbReference type="SUPFAM" id="SSF75005">
    <property type="entry name" value="Arabinanase/levansucrase/invertase"/>
    <property type="match status" value="1"/>
</dbReference>
<dbReference type="OrthoDB" id="59486at2"/>
<dbReference type="SUPFAM" id="SSF51445">
    <property type="entry name" value="(Trans)glycosidases"/>
    <property type="match status" value="1"/>
</dbReference>
<dbReference type="RefSeq" id="WP_089920876.1">
    <property type="nucleotide sequence ID" value="NZ_FOBB01000012.1"/>
</dbReference>
<evidence type="ECO:0000259" key="2">
    <source>
        <dbReference type="Pfam" id="PF13204"/>
    </source>
</evidence>
<dbReference type="CDD" id="cd08983">
    <property type="entry name" value="GH43_Bt3655-like"/>
    <property type="match status" value="1"/>
</dbReference>
<proteinExistence type="predicted"/>
<dbReference type="STRING" id="573321.SAMN04488505_11226"/>
<dbReference type="InterPro" id="IPR017853">
    <property type="entry name" value="GH"/>
</dbReference>
<evidence type="ECO:0000313" key="5">
    <source>
        <dbReference type="Proteomes" id="UP000198984"/>
    </source>
</evidence>
<dbReference type="AlphaFoldDB" id="A0A1H8IMD1"/>
<accession>A0A1H8IMD1</accession>
<reference evidence="4 5" key="1">
    <citation type="submission" date="2016-10" db="EMBL/GenBank/DDBJ databases">
        <authorList>
            <person name="de Groot N.N."/>
        </authorList>
    </citation>
    <scope>NUCLEOTIDE SEQUENCE [LARGE SCALE GENOMIC DNA]</scope>
    <source>
        <strain evidence="4 5">DSM 21039</strain>
    </source>
</reference>
<sequence>MQKIGFILSITLLMITGAVQAQMKRVAPLHISANGRYFTTAGGAPFFWLGDTGWLLFNKLTREEADNYLENRRQKGFNVIQVMVVHSLGQVNAYGDSALVNKNVATPKTTPGNTFTDTAQYDFWDHVDYIVDKAAEKGLYMALVPVWGSNVKEGHVSEQEAKIYAAWLAARYRNRPNIIWLNGGDIKGSDHIQVWNAIGSTLHAADTAHLVTYHPRGRMQSSTWFHKESWLQFNMMQSGHRTYAQDTSAEDMHYGEDNWKYIVTDYRLTPTKPTLDGEPSYEGIPHGLHDSLQPRWTDSDVRRYGYWSVFAGAAGYTYGHNAVMQMHKSTDSNGAYGVREVWTSAMNDPGAQQMVYLKNLLLSRPYFERVPDQSLIASGQGSRYNRLLATRGQQYAFIYTYNGRNIPVNMGKIAGDTVKASWYNPRNGAVTIIGKYPNKGVNTFDPPGEQKDGNDWVLILDTYTPGKEVYLFTSFREPATDGLHLLYSYDAYHWLDLGHSFLQPQVGEKKLMRDPSMIQDADGTFHLVWTSGWKGDKGFGYASSKDLVHWSEQRAINVMEKEPTTVNVWAPELFYDKATSQYIIIWASTIPRRFPKGQEDEDNNHRMYYTTTKDFKTFTPAKLFLDPGFSVIDCVIAEQAAGKYVLILKDNTRPERDIKVAFSTQALGPYKNVSKAFTPSFTEGPAVVKAGQNWLIYFDAYRDKEYGAVRTSDFKTFTDISGEVLVPEGHKHGTILKVKEELLDALQR</sequence>
<name>A0A1H8IMD1_9BACT</name>
<dbReference type="InterPro" id="IPR023296">
    <property type="entry name" value="Glyco_hydro_beta-prop_sf"/>
</dbReference>
<protein>
    <submittedName>
        <fullName evidence="4">Putative collagen-binding domain of a collagenase</fullName>
    </submittedName>
</protein>
<dbReference type="Pfam" id="PF13204">
    <property type="entry name" value="Apiosidase"/>
    <property type="match status" value="1"/>
</dbReference>
<evidence type="ECO:0000259" key="3">
    <source>
        <dbReference type="Pfam" id="PF22847"/>
    </source>
</evidence>
<evidence type="ECO:0000313" key="4">
    <source>
        <dbReference type="EMBL" id="SEN70090.1"/>
    </source>
</evidence>
<dbReference type="InterPro" id="IPR024749">
    <property type="entry name" value="Collagen-bd_put"/>
</dbReference>
<organism evidence="4 5">
    <name type="scientific">Chitinophaga rupis</name>
    <dbReference type="NCBI Taxonomy" id="573321"/>
    <lineage>
        <taxon>Bacteria</taxon>
        <taxon>Pseudomonadati</taxon>
        <taxon>Bacteroidota</taxon>
        <taxon>Chitinophagia</taxon>
        <taxon>Chitinophagales</taxon>
        <taxon>Chitinophagaceae</taxon>
        <taxon>Chitinophaga</taxon>
    </lineage>
</organism>
<dbReference type="InterPro" id="IPR025277">
    <property type="entry name" value="Apiosidase-like_cat_dom"/>
</dbReference>
<dbReference type="InterPro" id="IPR055133">
    <property type="entry name" value="BT_3657-like_N"/>
</dbReference>
<keyword evidence="5" id="KW-1185">Reference proteome</keyword>
<dbReference type="EMBL" id="FOBB01000012">
    <property type="protein sequence ID" value="SEN70090.1"/>
    <property type="molecule type" value="Genomic_DNA"/>
</dbReference>
<evidence type="ECO:0000259" key="1">
    <source>
        <dbReference type="Pfam" id="PF12904"/>
    </source>
</evidence>
<feature type="domain" description="Arabinosidase BT-3657-like N-terminal" evidence="3">
    <location>
        <begin position="476"/>
        <end position="555"/>
    </location>
</feature>
<feature type="domain" description="Putative collagen-binding" evidence="1">
    <location>
        <begin position="370"/>
        <end position="461"/>
    </location>
</feature>
<dbReference type="Proteomes" id="UP000198984">
    <property type="component" value="Unassembled WGS sequence"/>
</dbReference>
<dbReference type="Pfam" id="PF22847">
    <property type="entry name" value="BT_3657-like_N"/>
    <property type="match status" value="1"/>
</dbReference>
<gene>
    <name evidence="4" type="ORF">SAMN04488505_11226</name>
</gene>
<dbReference type="Pfam" id="PF12904">
    <property type="entry name" value="Collagen_bind_2"/>
    <property type="match status" value="1"/>
</dbReference>
<feature type="domain" description="Apiosidase-like catalytic" evidence="2">
    <location>
        <begin position="32"/>
        <end position="368"/>
    </location>
</feature>
<dbReference type="PANTHER" id="PTHR37836:SF3">
    <property type="entry name" value="ENDOGLUCANASE"/>
    <property type="match status" value="1"/>
</dbReference>
<dbReference type="PANTHER" id="PTHR37836">
    <property type="entry name" value="LMO1036 PROTEIN"/>
    <property type="match status" value="1"/>
</dbReference>
<dbReference type="Gene3D" id="3.20.20.80">
    <property type="entry name" value="Glycosidases"/>
    <property type="match status" value="1"/>
</dbReference>